<keyword evidence="1" id="KW-0812">Transmembrane</keyword>
<evidence type="ECO:0000256" key="1">
    <source>
        <dbReference type="SAM" id="Phobius"/>
    </source>
</evidence>
<name>A0ABX9TS88_9GAMM</name>
<feature type="transmembrane region" description="Helical" evidence="1">
    <location>
        <begin position="81"/>
        <end position="102"/>
    </location>
</feature>
<dbReference type="EMBL" id="RCHC01000029">
    <property type="protein sequence ID" value="RLL17602.1"/>
    <property type="molecule type" value="Genomic_DNA"/>
</dbReference>
<proteinExistence type="predicted"/>
<accession>A0ABX9TS88</accession>
<feature type="transmembrane region" description="Helical" evidence="1">
    <location>
        <begin position="49"/>
        <end position="69"/>
    </location>
</feature>
<evidence type="ECO:0000313" key="2">
    <source>
        <dbReference type="EMBL" id="RLL17602.1"/>
    </source>
</evidence>
<gene>
    <name evidence="2" type="ORF">D9K81_16765</name>
</gene>
<keyword evidence="1" id="KW-0472">Membrane</keyword>
<evidence type="ECO:0000313" key="3">
    <source>
        <dbReference type="Proteomes" id="UP000280271"/>
    </source>
</evidence>
<sequence length="110" mass="12966">MIIYQMLMMLWEAILENRLLVAILITVLVAPWLYWFINGRKKSFNHQRSLIVALVVSVTGFFFLPLYFSATILDLSYWVDWAFHIAMVLAVLVYSYLVWLPLTAKHKIIE</sequence>
<feature type="transmembrane region" description="Helical" evidence="1">
    <location>
        <begin position="20"/>
        <end position="37"/>
    </location>
</feature>
<keyword evidence="1" id="KW-1133">Transmembrane helix</keyword>
<dbReference type="Proteomes" id="UP000280271">
    <property type="component" value="Unassembled WGS sequence"/>
</dbReference>
<comment type="caution">
    <text evidence="2">The sequence shown here is derived from an EMBL/GenBank/DDBJ whole genome shotgun (WGS) entry which is preliminary data.</text>
</comment>
<protein>
    <submittedName>
        <fullName evidence="2">Uncharacterized protein</fullName>
    </submittedName>
</protein>
<organism evidence="2 3">
    <name type="scientific">Acinetobacter chengduensis</name>
    <dbReference type="NCBI Taxonomy" id="2420890"/>
    <lineage>
        <taxon>Bacteria</taxon>
        <taxon>Pseudomonadati</taxon>
        <taxon>Pseudomonadota</taxon>
        <taxon>Gammaproteobacteria</taxon>
        <taxon>Moraxellales</taxon>
        <taxon>Moraxellaceae</taxon>
        <taxon>Acinetobacter</taxon>
    </lineage>
</organism>
<keyword evidence="3" id="KW-1185">Reference proteome</keyword>
<dbReference type="RefSeq" id="WP_121523805.1">
    <property type="nucleotide sequence ID" value="NZ_RCHC01000029.1"/>
</dbReference>
<reference evidence="2 3" key="1">
    <citation type="submission" date="2018-09" db="EMBL/GenBank/DDBJ databases">
        <title>The draft genome of Acinetobacter sp. strains.</title>
        <authorList>
            <person name="Qin J."/>
            <person name="Feng Y."/>
            <person name="Zong Z."/>
        </authorList>
    </citation>
    <scope>NUCLEOTIDE SEQUENCE [LARGE SCALE GENOMIC DNA]</scope>
    <source>
        <strain evidence="2 3">WCHAc060005</strain>
    </source>
</reference>